<feature type="region of interest" description="Disordered" evidence="2">
    <location>
        <begin position="589"/>
        <end position="609"/>
    </location>
</feature>
<evidence type="ECO:0000313" key="4">
    <source>
        <dbReference type="Proteomes" id="UP000325902"/>
    </source>
</evidence>
<dbReference type="EMBL" id="VCHE01000004">
    <property type="protein sequence ID" value="KAB2580236.1"/>
    <property type="molecule type" value="Genomic_DNA"/>
</dbReference>
<keyword evidence="1" id="KW-0175">Coiled coil</keyword>
<evidence type="ECO:0000256" key="1">
    <source>
        <dbReference type="SAM" id="Coils"/>
    </source>
</evidence>
<reference evidence="3 4" key="1">
    <citation type="journal article" date="2019" name="Sci. Rep.">
        <title>A multi-omics analysis of the grapevine pathogen Lasiodiplodia theobromae reveals that temperature affects the expression of virulence- and pathogenicity-related genes.</title>
        <authorList>
            <person name="Felix C."/>
            <person name="Meneses R."/>
            <person name="Goncalves M.F.M."/>
            <person name="Tilleman L."/>
            <person name="Duarte A.S."/>
            <person name="Jorrin-Novo J.V."/>
            <person name="Van de Peer Y."/>
            <person name="Deforce D."/>
            <person name="Van Nieuwerburgh F."/>
            <person name="Esteves A.C."/>
            <person name="Alves A."/>
        </authorList>
    </citation>
    <scope>NUCLEOTIDE SEQUENCE [LARGE SCALE GENOMIC DNA]</scope>
    <source>
        <strain evidence="3 4">LA-SOL3</strain>
    </source>
</reference>
<feature type="region of interest" description="Disordered" evidence="2">
    <location>
        <begin position="403"/>
        <end position="462"/>
    </location>
</feature>
<proteinExistence type="predicted"/>
<feature type="compositionally biased region" description="Low complexity" evidence="2">
    <location>
        <begin position="480"/>
        <end position="496"/>
    </location>
</feature>
<dbReference type="Gene3D" id="1.20.58.130">
    <property type="match status" value="1"/>
</dbReference>
<accession>A0A5N5DQK7</accession>
<dbReference type="AlphaFoldDB" id="A0A5N5DQK7"/>
<dbReference type="OrthoDB" id="10619613at2759"/>
<comment type="caution">
    <text evidence="3">The sequence shown here is derived from an EMBL/GenBank/DDBJ whole genome shotgun (WGS) entry which is preliminary data.</text>
</comment>
<sequence>MLLILHYQQIPADTTSPQHCSDIHEDQIMCNWGRRPIDCIPSMYRPVEPMSDGFIRKLSEISLIAPGKKGLDAAGELIKSDFDKRCSGSAISFVKGIQEDSLRDTLVKIHQKLAAAGEICKARLQNNTFLRSHGFQSNDPFDWPYDTVMALWALVKSTGGSASKICDAGRFLERHFFARVTMDSKSPKLIIAADVQHAIDKFTNSSGPDSTHTRGYSVPEIGIGAPQQDSGLCTTGSIFHPCLPPLDVLLSIAKAFYNARKQRGAAYGTGDGPTIMSRKVALKGIYNDNKDSEGLGTFLRHDSRNYSYKNLRSNEEAIAALEKKFGEPFCEIFSCPDIQADQALRTSHGFLSELHRIAQTHHINNSQKLRAIITEYFEKCVGDGKPHILTSAGLQQLATELAKASAPDDDGRKYKGWTSLGGADAPITPTAQPAKQSRRRSRMSSPSGSSQQPDPKKCKPGLTSAGRVAYVAKMIPDASLRSAGSASRRASTTTMTDLSESAERQNHVANHITEPNNAATPTPASRTGGLWPNIVVIPGSSLVAAEERPRVISGADNDKNVAGTFPSENAALHVSQDTPVEDVARDTAIAGSNDKNPGKELAKQQPSSQVNLRYNGAKAFVGKDRIDVDRDSADMTELRSLLQKATETVEAISRRDVHRRFKELGQKYIESEANVNLIKTVCEEMKAKIGITEAENADLKRQVQEARNMTDAKRDTIRNEVAGLKQELQKAKDKAEAECTAVQAENKALKKRLEQAEEKARSADEAHKAQHDVLEEQLQAAMKEAESARGRAYEVEKKLKKKDKEWEELAGKLETMSKSLRA</sequence>
<organism evidence="3 4">
    <name type="scientific">Lasiodiplodia theobromae</name>
    <dbReference type="NCBI Taxonomy" id="45133"/>
    <lineage>
        <taxon>Eukaryota</taxon>
        <taxon>Fungi</taxon>
        <taxon>Dikarya</taxon>
        <taxon>Ascomycota</taxon>
        <taxon>Pezizomycotina</taxon>
        <taxon>Dothideomycetes</taxon>
        <taxon>Dothideomycetes incertae sedis</taxon>
        <taxon>Botryosphaeriales</taxon>
        <taxon>Botryosphaeriaceae</taxon>
        <taxon>Lasiodiplodia</taxon>
    </lineage>
</organism>
<evidence type="ECO:0000313" key="3">
    <source>
        <dbReference type="EMBL" id="KAB2580236.1"/>
    </source>
</evidence>
<feature type="coiled-coil region" evidence="1">
    <location>
        <begin position="682"/>
        <end position="791"/>
    </location>
</feature>
<feature type="region of interest" description="Disordered" evidence="2">
    <location>
        <begin position="480"/>
        <end position="502"/>
    </location>
</feature>
<gene>
    <name evidence="3" type="primary">PLEC</name>
    <name evidence="3" type="ORF">DBV05_g1157</name>
</gene>
<evidence type="ECO:0000256" key="2">
    <source>
        <dbReference type="SAM" id="MobiDB-lite"/>
    </source>
</evidence>
<name>A0A5N5DQK7_9PEZI</name>
<protein>
    <submittedName>
        <fullName evidence="3">Plectin</fullName>
    </submittedName>
</protein>
<keyword evidence="4" id="KW-1185">Reference proteome</keyword>
<dbReference type="Proteomes" id="UP000325902">
    <property type="component" value="Unassembled WGS sequence"/>
</dbReference>